<protein>
    <submittedName>
        <fullName evidence="1">Uncharacterized protein</fullName>
    </submittedName>
</protein>
<dbReference type="AlphaFoldDB" id="A0A5A7V0D6"/>
<reference evidence="1 2" key="1">
    <citation type="submission" date="2019-08" db="EMBL/GenBank/DDBJ databases">
        <title>Draft genome sequences of two oriental melons (Cucumis melo L. var makuwa).</title>
        <authorList>
            <person name="Kwon S.-Y."/>
        </authorList>
    </citation>
    <scope>NUCLEOTIDE SEQUENCE [LARGE SCALE GENOMIC DNA]</scope>
    <source>
        <strain evidence="2">cv. SW 3</strain>
        <tissue evidence="1">Leaf</tissue>
    </source>
</reference>
<evidence type="ECO:0000313" key="1">
    <source>
        <dbReference type="EMBL" id="KAA0059946.1"/>
    </source>
</evidence>
<proteinExistence type="predicted"/>
<sequence length="160" mass="17411">MQSHTSKHEASSRISYLEIYLSSPNREAVRFPSDEVDGAKLVLAARLEEDRDRLGLAQARLGSAQGLRVRLGLQQEGGATRLADGLATDARRWLRLGFGVRETAAPTDARLRRSAWTILPTRLEARRRLGFDCGSAALLNREGVLGGSGSRRRRAAACGG</sequence>
<organism evidence="1 2">
    <name type="scientific">Cucumis melo var. makuwa</name>
    <name type="common">Oriental melon</name>
    <dbReference type="NCBI Taxonomy" id="1194695"/>
    <lineage>
        <taxon>Eukaryota</taxon>
        <taxon>Viridiplantae</taxon>
        <taxon>Streptophyta</taxon>
        <taxon>Embryophyta</taxon>
        <taxon>Tracheophyta</taxon>
        <taxon>Spermatophyta</taxon>
        <taxon>Magnoliopsida</taxon>
        <taxon>eudicotyledons</taxon>
        <taxon>Gunneridae</taxon>
        <taxon>Pentapetalae</taxon>
        <taxon>rosids</taxon>
        <taxon>fabids</taxon>
        <taxon>Cucurbitales</taxon>
        <taxon>Cucurbitaceae</taxon>
        <taxon>Benincaseae</taxon>
        <taxon>Cucumis</taxon>
    </lineage>
</organism>
<name>A0A5A7V0D6_CUCMM</name>
<dbReference type="Proteomes" id="UP000321393">
    <property type="component" value="Unassembled WGS sequence"/>
</dbReference>
<gene>
    <name evidence="1" type="ORF">E6C27_scaffold1779G00060</name>
</gene>
<evidence type="ECO:0000313" key="2">
    <source>
        <dbReference type="Proteomes" id="UP000321393"/>
    </source>
</evidence>
<dbReference type="EMBL" id="SSTE01005848">
    <property type="protein sequence ID" value="KAA0059946.1"/>
    <property type="molecule type" value="Genomic_DNA"/>
</dbReference>
<comment type="caution">
    <text evidence="1">The sequence shown here is derived from an EMBL/GenBank/DDBJ whole genome shotgun (WGS) entry which is preliminary data.</text>
</comment>
<accession>A0A5A7V0D6</accession>